<dbReference type="PANTHER" id="PTHR43194:SF2">
    <property type="entry name" value="PEROXISOMAL MEMBRANE PROTEIN LPX1"/>
    <property type="match status" value="1"/>
</dbReference>
<organism evidence="2 3">
    <name type="scientific">Mycolicibacterium moriokaense</name>
    <dbReference type="NCBI Taxonomy" id="39691"/>
    <lineage>
        <taxon>Bacteria</taxon>
        <taxon>Bacillati</taxon>
        <taxon>Actinomycetota</taxon>
        <taxon>Actinomycetes</taxon>
        <taxon>Mycobacteriales</taxon>
        <taxon>Mycobacteriaceae</taxon>
        <taxon>Mycolicibacterium</taxon>
    </lineage>
</organism>
<dbReference type="RefSeq" id="WP_083154076.1">
    <property type="nucleotide sequence ID" value="NZ_AP022560.1"/>
</dbReference>
<dbReference type="InterPro" id="IPR000073">
    <property type="entry name" value="AB_hydrolase_1"/>
</dbReference>
<dbReference type="EMBL" id="AP022560">
    <property type="protein sequence ID" value="BBX04369.1"/>
    <property type="molecule type" value="Genomic_DNA"/>
</dbReference>
<dbReference type="KEGG" id="mmor:MMOR_53050"/>
<dbReference type="Proteomes" id="UP000466681">
    <property type="component" value="Chromosome"/>
</dbReference>
<dbReference type="Pfam" id="PF12697">
    <property type="entry name" value="Abhydrolase_6"/>
    <property type="match status" value="1"/>
</dbReference>
<dbReference type="InterPro" id="IPR050228">
    <property type="entry name" value="Carboxylesterase_BioH"/>
</dbReference>
<feature type="domain" description="AB hydrolase-1" evidence="1">
    <location>
        <begin position="78"/>
        <end position="331"/>
    </location>
</feature>
<proteinExistence type="predicted"/>
<evidence type="ECO:0000313" key="3">
    <source>
        <dbReference type="Proteomes" id="UP000466681"/>
    </source>
</evidence>
<protein>
    <submittedName>
        <fullName evidence="2">Alpha/beta hydrolase</fullName>
    </submittedName>
</protein>
<dbReference type="GO" id="GO:0016787">
    <property type="term" value="F:hydrolase activity"/>
    <property type="evidence" value="ECO:0007669"/>
    <property type="project" value="UniProtKB-KW"/>
</dbReference>
<gene>
    <name evidence="2" type="ORF">MMOR_53050</name>
</gene>
<keyword evidence="3" id="KW-1185">Reference proteome</keyword>
<name>A0AAD1M9G2_9MYCO</name>
<dbReference type="PANTHER" id="PTHR43194">
    <property type="entry name" value="HYDROLASE ALPHA/BETA FOLD FAMILY"/>
    <property type="match status" value="1"/>
</dbReference>
<sequence>MSDQGARWLAGAAGVTAVGTATAVSVAKSLRRRVSSDDPYEYEDFGLLDADRSVVITTPDGVDLAVREVGDKDARLTVVFAHGFCLRMGAFHFQRARLTEEWGSQVRMVFYDQRGHGQSGTAPPDTYTVEQLGKDLETVLAVMAPRGPVVLVGHSMGGMTVLSHARQYPQRYPTRVVGAALIASAAEGVSRSPLGEILKNPALEAVRFAVRYAPKTVHRTRGAAKSVIAPILRAASYGDEKISPSVVEFSEKMMHDTPIETLVEFLHALEVHDESEGLNTLAKVPTLVACGDEDLLTPMEYSQDMADALPKSELVIVEGAGHLVELEQPEIIDEALVRLVERATPSKLVALTRRVRERIRDHG</sequence>
<dbReference type="SUPFAM" id="SSF53474">
    <property type="entry name" value="alpha/beta-Hydrolases"/>
    <property type="match status" value="1"/>
</dbReference>
<accession>A0AAD1M9G2</accession>
<dbReference type="InterPro" id="IPR029058">
    <property type="entry name" value="AB_hydrolase_fold"/>
</dbReference>
<evidence type="ECO:0000313" key="2">
    <source>
        <dbReference type="EMBL" id="BBX04369.1"/>
    </source>
</evidence>
<dbReference type="Gene3D" id="3.40.50.1820">
    <property type="entry name" value="alpha/beta hydrolase"/>
    <property type="match status" value="1"/>
</dbReference>
<dbReference type="AlphaFoldDB" id="A0AAD1M9G2"/>
<evidence type="ECO:0000259" key="1">
    <source>
        <dbReference type="Pfam" id="PF12697"/>
    </source>
</evidence>
<keyword evidence="2" id="KW-0378">Hydrolase</keyword>
<reference evidence="2 3" key="1">
    <citation type="journal article" date="2019" name="Emerg. Microbes Infect.">
        <title>Comprehensive subspecies identification of 175 nontuberculous mycobacteria species based on 7547 genomic profiles.</title>
        <authorList>
            <person name="Matsumoto Y."/>
            <person name="Kinjo T."/>
            <person name="Motooka D."/>
            <person name="Nabeya D."/>
            <person name="Jung N."/>
            <person name="Uechi K."/>
            <person name="Horii T."/>
            <person name="Iida T."/>
            <person name="Fujita J."/>
            <person name="Nakamura S."/>
        </authorList>
    </citation>
    <scope>NUCLEOTIDE SEQUENCE [LARGE SCALE GENOMIC DNA]</scope>
    <source>
        <strain evidence="2 3">JCM 6375</strain>
    </source>
</reference>
<dbReference type="PRINTS" id="PR00412">
    <property type="entry name" value="EPOXHYDRLASE"/>
</dbReference>
<dbReference type="InterPro" id="IPR000639">
    <property type="entry name" value="Epox_hydrolase-like"/>
</dbReference>